<dbReference type="PANTHER" id="PTHR46081">
    <property type="entry name" value="PEPTIDE METHIONINE SULFOXIDE REDUCTASE 2"/>
    <property type="match status" value="1"/>
</dbReference>
<dbReference type="InterPro" id="IPR028427">
    <property type="entry name" value="Met_Sox_Rdtase_MsrB"/>
</dbReference>
<comment type="cofactor">
    <cofactor evidence="5">
        <name>Zn(2+)</name>
        <dbReference type="ChEBI" id="CHEBI:29105"/>
    </cofactor>
    <text evidence="5">Binds 1 zinc ion per subunit.</text>
</comment>
<dbReference type="SUPFAM" id="SSF51316">
    <property type="entry name" value="Mss4-like"/>
    <property type="match status" value="1"/>
</dbReference>
<dbReference type="GO" id="GO:0033743">
    <property type="term" value="F:peptide-methionine (R)-S-oxide reductase activity"/>
    <property type="evidence" value="ECO:0007669"/>
    <property type="project" value="UniProtKB-EC"/>
</dbReference>
<dbReference type="PROSITE" id="PS51790">
    <property type="entry name" value="MSRB"/>
    <property type="match status" value="1"/>
</dbReference>
<dbReference type="GO" id="GO:0030091">
    <property type="term" value="P:protein repair"/>
    <property type="evidence" value="ECO:0007669"/>
    <property type="project" value="InterPro"/>
</dbReference>
<name>A0A6A5VXQ1_9PLEO</name>
<reference evidence="7" key="1">
    <citation type="journal article" date="2020" name="Stud. Mycol.">
        <title>101 Dothideomycetes genomes: a test case for predicting lifestyles and emergence of pathogens.</title>
        <authorList>
            <person name="Haridas S."/>
            <person name="Albert R."/>
            <person name="Binder M."/>
            <person name="Bloem J."/>
            <person name="Labutti K."/>
            <person name="Salamov A."/>
            <person name="Andreopoulos B."/>
            <person name="Baker S."/>
            <person name="Barry K."/>
            <person name="Bills G."/>
            <person name="Bluhm B."/>
            <person name="Cannon C."/>
            <person name="Castanera R."/>
            <person name="Culley D."/>
            <person name="Daum C."/>
            <person name="Ezra D."/>
            <person name="Gonzalez J."/>
            <person name="Henrissat B."/>
            <person name="Kuo A."/>
            <person name="Liang C."/>
            <person name="Lipzen A."/>
            <person name="Lutzoni F."/>
            <person name="Magnuson J."/>
            <person name="Mondo S."/>
            <person name="Nolan M."/>
            <person name="Ohm R."/>
            <person name="Pangilinan J."/>
            <person name="Park H.-J."/>
            <person name="Ramirez L."/>
            <person name="Alfaro M."/>
            <person name="Sun H."/>
            <person name="Tritt A."/>
            <person name="Yoshinaga Y."/>
            <person name="Zwiers L.-H."/>
            <person name="Turgeon B."/>
            <person name="Goodwin S."/>
            <person name="Spatafora J."/>
            <person name="Crous P."/>
            <person name="Grigoriev I."/>
        </authorList>
    </citation>
    <scope>NUCLEOTIDE SEQUENCE</scope>
    <source>
        <strain evidence="7">CBS 123094</strain>
    </source>
</reference>
<dbReference type="EC" id="1.8.4.12" evidence="5"/>
<gene>
    <name evidence="7" type="ORF">P154DRAFT_450211</name>
</gene>
<dbReference type="PANTHER" id="PTHR46081:SF8">
    <property type="entry name" value="PEPTIDE METHIONINE SULFOXIDE REDUCTASE 2"/>
    <property type="match status" value="1"/>
</dbReference>
<dbReference type="InterPro" id="IPR011057">
    <property type="entry name" value="Mss4-like_sf"/>
</dbReference>
<keyword evidence="4 5" id="KW-0560">Oxidoreductase</keyword>
<keyword evidence="2 5" id="KW-0479">Metal-binding</keyword>
<dbReference type="AlphaFoldDB" id="A0A6A5VXQ1"/>
<dbReference type="GO" id="GO:0046872">
    <property type="term" value="F:metal ion binding"/>
    <property type="evidence" value="ECO:0007669"/>
    <property type="project" value="UniProtKB-KW"/>
</dbReference>
<dbReference type="NCBIfam" id="TIGR00357">
    <property type="entry name" value="peptide-methionine (R)-S-oxide reductase MsrB"/>
    <property type="match status" value="1"/>
</dbReference>
<protein>
    <recommendedName>
        <fullName evidence="5">Peptide-methionine (R)-S-oxide reductase</fullName>
        <ecNumber evidence="5">1.8.4.12</ecNumber>
    </recommendedName>
</protein>
<evidence type="ECO:0000256" key="2">
    <source>
        <dbReference type="ARBA" id="ARBA00022723"/>
    </source>
</evidence>
<keyword evidence="8" id="KW-1185">Reference proteome</keyword>
<comment type="catalytic activity">
    <reaction evidence="5">
        <text>L-methionyl-[protein] + [thioredoxin]-disulfide + H2O = L-methionyl-(R)-S-oxide-[protein] + [thioredoxin]-dithiol</text>
        <dbReference type="Rhea" id="RHEA:24164"/>
        <dbReference type="Rhea" id="RHEA-COMP:10698"/>
        <dbReference type="Rhea" id="RHEA-COMP:10700"/>
        <dbReference type="Rhea" id="RHEA-COMP:12313"/>
        <dbReference type="Rhea" id="RHEA-COMP:12314"/>
        <dbReference type="ChEBI" id="CHEBI:15377"/>
        <dbReference type="ChEBI" id="CHEBI:16044"/>
        <dbReference type="ChEBI" id="CHEBI:29950"/>
        <dbReference type="ChEBI" id="CHEBI:45764"/>
        <dbReference type="ChEBI" id="CHEBI:50058"/>
        <dbReference type="EC" id="1.8.4.12"/>
    </reaction>
</comment>
<feature type="domain" description="MsrB" evidence="6">
    <location>
        <begin position="70"/>
        <end position="193"/>
    </location>
</feature>
<evidence type="ECO:0000256" key="1">
    <source>
        <dbReference type="ARBA" id="ARBA00007174"/>
    </source>
</evidence>
<keyword evidence="3 5" id="KW-0862">Zinc</keyword>
<evidence type="ECO:0000256" key="5">
    <source>
        <dbReference type="RuleBase" id="RU365044"/>
    </source>
</evidence>
<organism evidence="7 8">
    <name type="scientific">Amniculicola lignicola CBS 123094</name>
    <dbReference type="NCBI Taxonomy" id="1392246"/>
    <lineage>
        <taxon>Eukaryota</taxon>
        <taxon>Fungi</taxon>
        <taxon>Dikarya</taxon>
        <taxon>Ascomycota</taxon>
        <taxon>Pezizomycotina</taxon>
        <taxon>Dothideomycetes</taxon>
        <taxon>Pleosporomycetidae</taxon>
        <taxon>Pleosporales</taxon>
        <taxon>Amniculicolaceae</taxon>
        <taxon>Amniculicola</taxon>
    </lineage>
</organism>
<dbReference type="GO" id="GO:0006979">
    <property type="term" value="P:response to oxidative stress"/>
    <property type="evidence" value="ECO:0007669"/>
    <property type="project" value="InterPro"/>
</dbReference>
<proteinExistence type="inferred from homology"/>
<dbReference type="Gene3D" id="2.170.150.20">
    <property type="entry name" value="Peptide methionine sulfoxide reductase"/>
    <property type="match status" value="1"/>
</dbReference>
<dbReference type="Pfam" id="PF01641">
    <property type="entry name" value="SelR"/>
    <property type="match status" value="1"/>
</dbReference>
<dbReference type="OrthoDB" id="44061at2759"/>
<dbReference type="InterPro" id="IPR002579">
    <property type="entry name" value="Met_Sox_Rdtase_MsrB_dom"/>
</dbReference>
<comment type="similarity">
    <text evidence="1 5">Belongs to the MsrB Met sulfoxide reductase family.</text>
</comment>
<accession>A0A6A5VXQ1</accession>
<evidence type="ECO:0000256" key="4">
    <source>
        <dbReference type="ARBA" id="ARBA00023002"/>
    </source>
</evidence>
<sequence>MRFPSIPTLIRTFYAFSNTTLHTAPTFGLRALYQSPQRAIPLRSMSFLGALFRTSSKMPDTTKYPVQKTEEEWRAELGSKAYGILRNQNTERPGTGEFYEHAKKGEYKCRGCDHPLYLADHKFESACGWPAYWDSIAGAVGEKPDPTLGMMRTEIVCNNCGGHLGHIFRGEGNNTPKDQRHCVNSRSLKFVAEDGTVVEDKD</sequence>
<evidence type="ECO:0000259" key="6">
    <source>
        <dbReference type="PROSITE" id="PS51790"/>
    </source>
</evidence>
<dbReference type="Proteomes" id="UP000799779">
    <property type="component" value="Unassembled WGS sequence"/>
</dbReference>
<evidence type="ECO:0000256" key="3">
    <source>
        <dbReference type="ARBA" id="ARBA00022833"/>
    </source>
</evidence>
<dbReference type="EMBL" id="ML977704">
    <property type="protein sequence ID" value="KAF1993439.1"/>
    <property type="molecule type" value="Genomic_DNA"/>
</dbReference>
<evidence type="ECO:0000313" key="7">
    <source>
        <dbReference type="EMBL" id="KAF1993439.1"/>
    </source>
</evidence>
<evidence type="ECO:0000313" key="8">
    <source>
        <dbReference type="Proteomes" id="UP000799779"/>
    </source>
</evidence>